<dbReference type="Proteomes" id="UP000323537">
    <property type="component" value="Unassembled WGS sequence"/>
</dbReference>
<evidence type="ECO:0000313" key="3">
    <source>
        <dbReference type="Proteomes" id="UP000323537"/>
    </source>
</evidence>
<organism evidence="2 3">
    <name type="scientific">Halorubrum aquaticum</name>
    <dbReference type="NCBI Taxonomy" id="387340"/>
    <lineage>
        <taxon>Archaea</taxon>
        <taxon>Methanobacteriati</taxon>
        <taxon>Methanobacteriota</taxon>
        <taxon>Stenosarchaea group</taxon>
        <taxon>Halobacteria</taxon>
        <taxon>Halobacteriales</taxon>
        <taxon>Haloferacaceae</taxon>
        <taxon>Halorubrum</taxon>
    </lineage>
</organism>
<protein>
    <submittedName>
        <fullName evidence="2">Uncharacterized protein</fullName>
    </submittedName>
</protein>
<accession>A0A1I2ZVX3</accession>
<dbReference type="EMBL" id="FOPZ01000003">
    <property type="protein sequence ID" value="SFH41958.1"/>
    <property type="molecule type" value="Genomic_DNA"/>
</dbReference>
<sequence>MSSPCLKTGTPARFSVKSANAAGKPTTTDRTDPLPSRVGPPRRSPPRITVSIATSFAALVVSRLVVAEHPLGRQRVDLRV</sequence>
<dbReference type="AlphaFoldDB" id="A0A1I2ZVX3"/>
<evidence type="ECO:0000256" key="1">
    <source>
        <dbReference type="SAM" id="MobiDB-lite"/>
    </source>
</evidence>
<proteinExistence type="predicted"/>
<name>A0A1I2ZVX3_9EURY</name>
<gene>
    <name evidence="2" type="ORF">SAMN04488066_103189</name>
</gene>
<keyword evidence="3" id="KW-1185">Reference proteome</keyword>
<evidence type="ECO:0000313" key="2">
    <source>
        <dbReference type="EMBL" id="SFH41958.1"/>
    </source>
</evidence>
<reference evidence="2 3" key="1">
    <citation type="submission" date="2016-10" db="EMBL/GenBank/DDBJ databases">
        <authorList>
            <person name="Varghese N."/>
            <person name="Submissions S."/>
        </authorList>
    </citation>
    <scope>NUCLEOTIDE SEQUENCE [LARGE SCALE GENOMIC DNA]</scope>
    <source>
        <strain evidence="2 3">CGMCC 1.6377</strain>
    </source>
</reference>
<feature type="region of interest" description="Disordered" evidence="1">
    <location>
        <begin position="1"/>
        <end position="47"/>
    </location>
</feature>